<evidence type="ECO:0000259" key="7">
    <source>
        <dbReference type="PROSITE" id="PS50850"/>
    </source>
</evidence>
<dbReference type="InterPro" id="IPR020846">
    <property type="entry name" value="MFS_dom"/>
</dbReference>
<dbReference type="GO" id="GO:0005886">
    <property type="term" value="C:plasma membrane"/>
    <property type="evidence" value="ECO:0007669"/>
    <property type="project" value="UniProtKB-SubCell"/>
</dbReference>
<reference evidence="8 9" key="1">
    <citation type="submission" date="2020-01" db="EMBL/GenBank/DDBJ databases">
        <title>Paenibacillus sp. nov., isolated from tomato rhizosphere.</title>
        <authorList>
            <person name="Weon H.-Y."/>
            <person name="Lee S.A."/>
        </authorList>
    </citation>
    <scope>NUCLEOTIDE SEQUENCE [LARGE SCALE GENOMIC DNA]</scope>
    <source>
        <strain evidence="8 9">12200R-189</strain>
    </source>
</reference>
<feature type="transmembrane region" description="Helical" evidence="6">
    <location>
        <begin position="279"/>
        <end position="296"/>
    </location>
</feature>
<evidence type="ECO:0000256" key="3">
    <source>
        <dbReference type="ARBA" id="ARBA00022692"/>
    </source>
</evidence>
<dbReference type="Pfam" id="PF07690">
    <property type="entry name" value="MFS_1"/>
    <property type="match status" value="2"/>
</dbReference>
<dbReference type="PROSITE" id="PS50850">
    <property type="entry name" value="MFS"/>
    <property type="match status" value="1"/>
</dbReference>
<accession>A0A6C0G4E3</accession>
<dbReference type="Proteomes" id="UP000476064">
    <property type="component" value="Chromosome"/>
</dbReference>
<feature type="transmembrane region" description="Helical" evidence="6">
    <location>
        <begin position="78"/>
        <end position="98"/>
    </location>
</feature>
<keyword evidence="9" id="KW-1185">Reference proteome</keyword>
<evidence type="ECO:0000313" key="8">
    <source>
        <dbReference type="EMBL" id="QHT62269.1"/>
    </source>
</evidence>
<feature type="transmembrane region" description="Helical" evidence="6">
    <location>
        <begin position="20"/>
        <end position="41"/>
    </location>
</feature>
<evidence type="ECO:0000256" key="2">
    <source>
        <dbReference type="ARBA" id="ARBA00022448"/>
    </source>
</evidence>
<feature type="transmembrane region" description="Helical" evidence="6">
    <location>
        <begin position="363"/>
        <end position="385"/>
    </location>
</feature>
<dbReference type="RefSeq" id="WP_162358702.1">
    <property type="nucleotide sequence ID" value="NZ_CP048209.1"/>
</dbReference>
<feature type="transmembrane region" description="Helical" evidence="6">
    <location>
        <begin position="391"/>
        <end position="413"/>
    </location>
</feature>
<evidence type="ECO:0000313" key="9">
    <source>
        <dbReference type="Proteomes" id="UP000476064"/>
    </source>
</evidence>
<comment type="subcellular location">
    <subcellularLocation>
        <location evidence="1">Cell membrane</location>
        <topology evidence="1">Multi-pass membrane protein</topology>
    </subcellularLocation>
</comment>
<keyword evidence="4 6" id="KW-1133">Transmembrane helix</keyword>
<feature type="transmembrane region" description="Helical" evidence="6">
    <location>
        <begin position="303"/>
        <end position="322"/>
    </location>
</feature>
<dbReference type="InterPro" id="IPR036259">
    <property type="entry name" value="MFS_trans_sf"/>
</dbReference>
<keyword evidence="2" id="KW-0813">Transport</keyword>
<dbReference type="InterPro" id="IPR011701">
    <property type="entry name" value="MFS"/>
</dbReference>
<evidence type="ECO:0000256" key="5">
    <source>
        <dbReference type="ARBA" id="ARBA00023136"/>
    </source>
</evidence>
<dbReference type="KEGG" id="plyc:GXP70_21325"/>
<dbReference type="EMBL" id="CP048209">
    <property type="protein sequence ID" value="QHT62269.1"/>
    <property type="molecule type" value="Genomic_DNA"/>
</dbReference>
<feature type="transmembrane region" description="Helical" evidence="6">
    <location>
        <begin position="170"/>
        <end position="191"/>
    </location>
</feature>
<dbReference type="AlphaFoldDB" id="A0A6C0G4E3"/>
<feature type="transmembrane region" description="Helical" evidence="6">
    <location>
        <begin position="146"/>
        <end position="164"/>
    </location>
</feature>
<feature type="domain" description="Major facilitator superfamily (MFS) profile" evidence="7">
    <location>
        <begin position="1"/>
        <end position="416"/>
    </location>
</feature>
<gene>
    <name evidence="8" type="ORF">GXP70_21325</name>
</gene>
<evidence type="ECO:0000256" key="6">
    <source>
        <dbReference type="SAM" id="Phobius"/>
    </source>
</evidence>
<feature type="transmembrane region" description="Helical" evidence="6">
    <location>
        <begin position="328"/>
        <end position="351"/>
    </location>
</feature>
<dbReference type="Gene3D" id="1.20.1250.20">
    <property type="entry name" value="MFS general substrate transporter like domains"/>
    <property type="match status" value="2"/>
</dbReference>
<evidence type="ECO:0000256" key="4">
    <source>
        <dbReference type="ARBA" id="ARBA00022989"/>
    </source>
</evidence>
<evidence type="ECO:0000256" key="1">
    <source>
        <dbReference type="ARBA" id="ARBA00004651"/>
    </source>
</evidence>
<proteinExistence type="predicted"/>
<dbReference type="SUPFAM" id="SSF103473">
    <property type="entry name" value="MFS general substrate transporter"/>
    <property type="match status" value="1"/>
</dbReference>
<sequence>MQAEHRVLRHNIKNNLYNGIAWSIGFNFVTPFIPIIAARLGATNNDYALLSSVPAILSLLLTFPASIVLDRFRKKKRIISGVILASRFCYLLLFFIPYWHLSPIAALIALVGAYGATNTIIAVSYQSIMGEIIPAAYRNKVFAQRNVWTGISGMVTALAAGWGIDHFGYPGGYQAAILLGFAASLVETWYFQRLRIPSEEQPAASDARSEVAASLPPAATLPKPGITKLFAVGGGMPFIWFCGSAILYTFAWMAAWPIYSKLKADVLHATNTQMSIDTVVGAIGSLVAFSLWARLADRRGNGVTVFVSSLALGLAPFWWAYAPSMTYVYIYDFIGGVVTSGFQQSIFNRLLEIAPRGTRHRAISLYTTLSQVSAIFAPIVGMQLYGRIDYAPSMTVIGATRVVGALCFLLILLPKRIKQPAA</sequence>
<dbReference type="InterPro" id="IPR052528">
    <property type="entry name" value="Sugar_transport-like"/>
</dbReference>
<feature type="transmembrane region" description="Helical" evidence="6">
    <location>
        <begin position="238"/>
        <end position="259"/>
    </location>
</feature>
<keyword evidence="5 6" id="KW-0472">Membrane</keyword>
<name>A0A6C0G4E3_9BACL</name>
<feature type="transmembrane region" description="Helical" evidence="6">
    <location>
        <begin position="47"/>
        <end position="69"/>
    </location>
</feature>
<dbReference type="PANTHER" id="PTHR23526">
    <property type="entry name" value="INTEGRAL MEMBRANE TRANSPORT PROTEIN-RELATED"/>
    <property type="match status" value="1"/>
</dbReference>
<dbReference type="PANTHER" id="PTHR23526:SF2">
    <property type="entry name" value="MAJOR FACILITATOR SUPERFAMILY (MFS) PROFILE DOMAIN-CONTAINING PROTEIN"/>
    <property type="match status" value="1"/>
</dbReference>
<feature type="transmembrane region" description="Helical" evidence="6">
    <location>
        <begin position="104"/>
        <end position="125"/>
    </location>
</feature>
<protein>
    <submittedName>
        <fullName evidence="8">MFS transporter</fullName>
    </submittedName>
</protein>
<keyword evidence="3 6" id="KW-0812">Transmembrane</keyword>
<dbReference type="GO" id="GO:0022857">
    <property type="term" value="F:transmembrane transporter activity"/>
    <property type="evidence" value="ECO:0007669"/>
    <property type="project" value="InterPro"/>
</dbReference>
<organism evidence="8 9">
    <name type="scientific">Paenibacillus lycopersici</name>
    <dbReference type="NCBI Taxonomy" id="2704462"/>
    <lineage>
        <taxon>Bacteria</taxon>
        <taxon>Bacillati</taxon>
        <taxon>Bacillota</taxon>
        <taxon>Bacilli</taxon>
        <taxon>Bacillales</taxon>
        <taxon>Paenibacillaceae</taxon>
        <taxon>Paenibacillus</taxon>
    </lineage>
</organism>